<reference evidence="3" key="1">
    <citation type="journal article" date="2022" name="Int. J. Syst. Evol. Microbiol.">
        <title>Anaeromyxobacter oryzae sp. nov., Anaeromyxobacter diazotrophicus sp. nov. and Anaeromyxobacter paludicola sp. nov., isolated from paddy soils.</title>
        <authorList>
            <person name="Itoh H."/>
            <person name="Xu Z."/>
            <person name="Mise K."/>
            <person name="Masuda Y."/>
            <person name="Ushijima N."/>
            <person name="Hayakawa C."/>
            <person name="Shiratori Y."/>
            <person name="Senoo K."/>
        </authorList>
    </citation>
    <scope>NUCLEOTIDE SEQUENCE [LARGE SCALE GENOMIC DNA]</scope>
    <source>
        <strain evidence="3">Red232</strain>
    </source>
</reference>
<keyword evidence="3" id="KW-1185">Reference proteome</keyword>
<feature type="signal peptide" evidence="1">
    <location>
        <begin position="1"/>
        <end position="24"/>
    </location>
</feature>
<evidence type="ECO:0000256" key="1">
    <source>
        <dbReference type="SAM" id="SignalP"/>
    </source>
</evidence>
<dbReference type="PROSITE" id="PS51318">
    <property type="entry name" value="TAT"/>
    <property type="match status" value="1"/>
</dbReference>
<dbReference type="InterPro" id="IPR006311">
    <property type="entry name" value="TAT_signal"/>
</dbReference>
<name>A0ABM7WNQ6_9BACT</name>
<evidence type="ECO:0008006" key="4">
    <source>
        <dbReference type="Google" id="ProtNLM"/>
    </source>
</evidence>
<keyword evidence="1" id="KW-0732">Signal</keyword>
<protein>
    <recommendedName>
        <fullName evidence="4">Outer membrane protein beta-barrel domain-containing protein</fullName>
    </recommendedName>
</protein>
<gene>
    <name evidence="2" type="ORF">AMOR_00950</name>
</gene>
<organism evidence="2 3">
    <name type="scientific">Anaeromyxobacter oryzae</name>
    <dbReference type="NCBI Taxonomy" id="2918170"/>
    <lineage>
        <taxon>Bacteria</taxon>
        <taxon>Pseudomonadati</taxon>
        <taxon>Myxococcota</taxon>
        <taxon>Myxococcia</taxon>
        <taxon>Myxococcales</taxon>
        <taxon>Cystobacterineae</taxon>
        <taxon>Anaeromyxobacteraceae</taxon>
        <taxon>Anaeromyxobacter</taxon>
    </lineage>
</organism>
<evidence type="ECO:0000313" key="2">
    <source>
        <dbReference type="EMBL" id="BDG01099.1"/>
    </source>
</evidence>
<dbReference type="EMBL" id="AP025591">
    <property type="protein sequence ID" value="BDG01099.1"/>
    <property type="molecule type" value="Genomic_DNA"/>
</dbReference>
<accession>A0ABM7WNQ6</accession>
<dbReference type="RefSeq" id="WP_248357473.1">
    <property type="nucleotide sequence ID" value="NZ_AP025591.1"/>
</dbReference>
<dbReference type="Proteomes" id="UP001162891">
    <property type="component" value="Chromosome"/>
</dbReference>
<sequence>MNSRRTMLGAAALAGLLWAAPARAGTALGLGADYLLDPEVGAFQATLAVESPLARHLTIGGRFGAMLLTDPGRLGIPIDLRLRLRTGGVYLDGLIGPWIVLDDGDAVRFHAAAGFGVLGRSASFGLEVGVLNSTAMVGLRLAFPL</sequence>
<evidence type="ECO:0000313" key="3">
    <source>
        <dbReference type="Proteomes" id="UP001162891"/>
    </source>
</evidence>
<feature type="chain" id="PRO_5046962057" description="Outer membrane protein beta-barrel domain-containing protein" evidence="1">
    <location>
        <begin position="25"/>
        <end position="145"/>
    </location>
</feature>
<proteinExistence type="predicted"/>